<comment type="caution">
    <text evidence="2">The sequence shown here is derived from an EMBL/GenBank/DDBJ whole genome shotgun (WGS) entry which is preliminary data.</text>
</comment>
<accession>A0ABT8X3Z9</accession>
<proteinExistence type="predicted"/>
<feature type="transmembrane region" description="Helical" evidence="1">
    <location>
        <begin position="57"/>
        <end position="76"/>
    </location>
</feature>
<keyword evidence="1" id="KW-0812">Transmembrane</keyword>
<keyword evidence="1" id="KW-1133">Transmembrane helix</keyword>
<dbReference type="EMBL" id="JAUOEM010000005">
    <property type="protein sequence ID" value="MDO5988626.1"/>
    <property type="molecule type" value="Genomic_DNA"/>
</dbReference>
<sequence length="150" mass="17362">MDLKQSISQKQANTSTTITRPPKWRLHLMRVLFLLNVIGLAFDNWSAILFPKEQMDTLTGVAISFWAAFSLLNILGVRFPLKLIPILLLQLLYKTTWIIGTYLPAKKNELLNDDLEAFLWVCIAGIVLNLLIIPWGYVYRFYLKGFFELK</sequence>
<evidence type="ECO:0000313" key="2">
    <source>
        <dbReference type="EMBL" id="MDO5988626.1"/>
    </source>
</evidence>
<keyword evidence="1" id="KW-0472">Membrane</keyword>
<dbReference type="Proteomes" id="UP001176891">
    <property type="component" value="Unassembled WGS sequence"/>
</dbReference>
<evidence type="ECO:0000256" key="1">
    <source>
        <dbReference type="SAM" id="Phobius"/>
    </source>
</evidence>
<keyword evidence="3" id="KW-1185">Reference proteome</keyword>
<dbReference type="RefSeq" id="WP_303283275.1">
    <property type="nucleotide sequence ID" value="NZ_BAABCZ010000004.1"/>
</dbReference>
<organism evidence="2 3">
    <name type="scientific">Flavivirga amylovorans</name>
    <dbReference type="NCBI Taxonomy" id="870486"/>
    <lineage>
        <taxon>Bacteria</taxon>
        <taxon>Pseudomonadati</taxon>
        <taxon>Bacteroidota</taxon>
        <taxon>Flavobacteriia</taxon>
        <taxon>Flavobacteriales</taxon>
        <taxon>Flavobacteriaceae</taxon>
        <taxon>Flavivirga</taxon>
    </lineage>
</organism>
<feature type="transmembrane region" description="Helical" evidence="1">
    <location>
        <begin position="83"/>
        <end position="105"/>
    </location>
</feature>
<evidence type="ECO:0000313" key="3">
    <source>
        <dbReference type="Proteomes" id="UP001176891"/>
    </source>
</evidence>
<protein>
    <submittedName>
        <fullName evidence="2">Uncharacterized protein</fullName>
    </submittedName>
</protein>
<reference evidence="2" key="1">
    <citation type="submission" date="2023-07" db="EMBL/GenBank/DDBJ databases">
        <title>Two novel species in the genus Flavivirga.</title>
        <authorList>
            <person name="Kwon K."/>
        </authorList>
    </citation>
    <scope>NUCLEOTIDE SEQUENCE</scope>
    <source>
        <strain evidence="2">KACC 14157</strain>
    </source>
</reference>
<feature type="transmembrane region" description="Helical" evidence="1">
    <location>
        <begin position="117"/>
        <end position="142"/>
    </location>
</feature>
<gene>
    <name evidence="2" type="ORF">Q4Q39_14535</name>
</gene>
<feature type="transmembrane region" description="Helical" evidence="1">
    <location>
        <begin position="31"/>
        <end position="51"/>
    </location>
</feature>
<name>A0ABT8X3Z9_9FLAO</name>